<accession>A0A9P1H0P4</accession>
<dbReference type="GO" id="GO:0016020">
    <property type="term" value="C:membrane"/>
    <property type="evidence" value="ECO:0007669"/>
    <property type="project" value="UniProtKB-SubCell"/>
</dbReference>
<gene>
    <name evidence="10" type="ORF">PPNO1_LOCUS3564</name>
</gene>
<dbReference type="SUPFAM" id="SSF52343">
    <property type="entry name" value="Ferredoxin reductase-like, C-terminal NADP-linked domain"/>
    <property type="match status" value="1"/>
</dbReference>
<reference evidence="10" key="1">
    <citation type="submission" date="2022-11" db="EMBL/GenBank/DDBJ databases">
        <authorList>
            <person name="Scott C."/>
            <person name="Bruce N."/>
        </authorList>
    </citation>
    <scope>NUCLEOTIDE SEQUENCE</scope>
</reference>
<comment type="similarity">
    <text evidence="3">Belongs to the flavoprotein pyridine nucleotide cytochrome reductase family.</text>
</comment>
<evidence type="ECO:0000256" key="6">
    <source>
        <dbReference type="ARBA" id="ARBA00023002"/>
    </source>
</evidence>
<evidence type="ECO:0000256" key="4">
    <source>
        <dbReference type="ARBA" id="ARBA00022630"/>
    </source>
</evidence>
<dbReference type="SUPFAM" id="SSF63380">
    <property type="entry name" value="Riboflavin synthase domain-like"/>
    <property type="match status" value="1"/>
</dbReference>
<evidence type="ECO:0000256" key="1">
    <source>
        <dbReference type="ARBA" id="ARBA00001974"/>
    </source>
</evidence>
<dbReference type="PANTHER" id="PTHR19370:SF189">
    <property type="entry name" value="CYTOCHROME C MITOCHONDRIAL IMPORT FACTOR CYC2"/>
    <property type="match status" value="1"/>
</dbReference>
<evidence type="ECO:0000259" key="9">
    <source>
        <dbReference type="PROSITE" id="PS51384"/>
    </source>
</evidence>
<dbReference type="InterPro" id="IPR008333">
    <property type="entry name" value="Cbr1-like_FAD-bd_dom"/>
</dbReference>
<dbReference type="InterPro" id="IPR017927">
    <property type="entry name" value="FAD-bd_FR_type"/>
</dbReference>
<dbReference type="PROSITE" id="PS51384">
    <property type="entry name" value="FAD_FR"/>
    <property type="match status" value="1"/>
</dbReference>
<dbReference type="Proteomes" id="UP000838763">
    <property type="component" value="Unassembled WGS sequence"/>
</dbReference>
<dbReference type="Gene3D" id="2.40.30.10">
    <property type="entry name" value="Translation factors"/>
    <property type="match status" value="1"/>
</dbReference>
<comment type="cofactor">
    <cofactor evidence="1 8">
        <name>FAD</name>
        <dbReference type="ChEBI" id="CHEBI:57692"/>
    </cofactor>
</comment>
<feature type="binding site" evidence="8">
    <location>
        <position position="73"/>
    </location>
    <ligand>
        <name>FAD</name>
        <dbReference type="ChEBI" id="CHEBI:57692"/>
    </ligand>
</feature>
<dbReference type="InterPro" id="IPR017938">
    <property type="entry name" value="Riboflavin_synthase-like_b-brl"/>
</dbReference>
<evidence type="ECO:0000256" key="7">
    <source>
        <dbReference type="ARBA" id="ARBA00023136"/>
    </source>
</evidence>
<name>A0A9P1H0P4_9PEZI</name>
<dbReference type="GO" id="GO:0016491">
    <property type="term" value="F:oxidoreductase activity"/>
    <property type="evidence" value="ECO:0007669"/>
    <property type="project" value="UniProtKB-KW"/>
</dbReference>
<feature type="binding site" evidence="8">
    <location>
        <position position="74"/>
    </location>
    <ligand>
        <name>FAD</name>
        <dbReference type="ChEBI" id="CHEBI:57692"/>
    </ligand>
</feature>
<evidence type="ECO:0000256" key="2">
    <source>
        <dbReference type="ARBA" id="ARBA00004370"/>
    </source>
</evidence>
<dbReference type="PANTHER" id="PTHR19370">
    <property type="entry name" value="NADH-CYTOCHROME B5 REDUCTASE"/>
    <property type="match status" value="1"/>
</dbReference>
<evidence type="ECO:0000313" key="11">
    <source>
        <dbReference type="Proteomes" id="UP000838763"/>
    </source>
</evidence>
<comment type="subcellular location">
    <subcellularLocation>
        <location evidence="2">Membrane</location>
    </subcellularLocation>
</comment>
<dbReference type="InterPro" id="IPR001834">
    <property type="entry name" value="CBR-like"/>
</dbReference>
<comment type="caution">
    <text evidence="10">The sequence shown here is derived from an EMBL/GenBank/DDBJ whole genome shotgun (WGS) entry which is preliminary data.</text>
</comment>
<evidence type="ECO:0000313" key="10">
    <source>
        <dbReference type="EMBL" id="CAI4213819.1"/>
    </source>
</evidence>
<dbReference type="Gene3D" id="3.40.50.80">
    <property type="entry name" value="Nucleotide-binding domain of ferredoxin-NADP reductase (FNR) module"/>
    <property type="match status" value="1"/>
</dbReference>
<dbReference type="EMBL" id="CALLCH030000009">
    <property type="protein sequence ID" value="CAI4213819.1"/>
    <property type="molecule type" value="Genomic_DNA"/>
</dbReference>
<dbReference type="InterPro" id="IPR039261">
    <property type="entry name" value="FNR_nucleotide-bd"/>
</dbReference>
<organism evidence="10 11">
    <name type="scientific">Parascedosporium putredinis</name>
    <dbReference type="NCBI Taxonomy" id="1442378"/>
    <lineage>
        <taxon>Eukaryota</taxon>
        <taxon>Fungi</taxon>
        <taxon>Dikarya</taxon>
        <taxon>Ascomycota</taxon>
        <taxon>Pezizomycotina</taxon>
        <taxon>Sordariomycetes</taxon>
        <taxon>Hypocreomycetidae</taxon>
        <taxon>Microascales</taxon>
        <taxon>Microascaceae</taxon>
        <taxon>Parascedosporium</taxon>
    </lineage>
</organism>
<dbReference type="Pfam" id="PF00970">
    <property type="entry name" value="FAD_binding_6"/>
    <property type="match status" value="1"/>
</dbReference>
<keyword evidence="11" id="KW-1185">Reference proteome</keyword>
<sequence>MTLAPRQPPPPGALPYLGPDGTWWDFQWSVQVKQPQIQIQREYTPLPPPPDQPRADADGRIRFFVRRLPRGEVSNYLAKMNPGDSVELRLGERGYAFAHVGADTPEDVVCLAGGTGIATAMQVAHAVLGGNPARGRGVHPDTKVRIVWAVRTRSDLQSVRDPAKLAVLDGAVADLPGASDMARRLLEMKRHYGDKLSVQVAIDDEGTALAEADLKNALQISPRTWARRPTRRPLYPCALPVPVAVLCEPEDPTTHTATTTAAAAAALETNHAPAADLHKPVFVCGPQGFVDKLAGEVVRHPSGATFRTGGLLGELDAKFGDPARPWLVLGFP</sequence>
<protein>
    <recommendedName>
        <fullName evidence="9">FAD-binding FR-type domain-containing protein</fullName>
    </recommendedName>
</protein>
<keyword evidence="5 8" id="KW-0274">FAD</keyword>
<feature type="binding site" evidence="8">
    <location>
        <position position="43"/>
    </location>
    <ligand>
        <name>FAD</name>
        <dbReference type="ChEBI" id="CHEBI:57692"/>
    </ligand>
</feature>
<keyword evidence="7" id="KW-0472">Membrane</keyword>
<feature type="binding site" evidence="8">
    <location>
        <position position="41"/>
    </location>
    <ligand>
        <name>FAD</name>
        <dbReference type="ChEBI" id="CHEBI:57692"/>
    </ligand>
</feature>
<evidence type="ECO:0000256" key="8">
    <source>
        <dbReference type="PIRSR" id="PIRSR601834-1"/>
    </source>
</evidence>
<keyword evidence="4 8" id="KW-0285">Flavoprotein</keyword>
<evidence type="ECO:0000256" key="5">
    <source>
        <dbReference type="ARBA" id="ARBA00022827"/>
    </source>
</evidence>
<dbReference type="AlphaFoldDB" id="A0A9P1H0P4"/>
<dbReference type="OrthoDB" id="10253744at2759"/>
<evidence type="ECO:0000256" key="3">
    <source>
        <dbReference type="ARBA" id="ARBA00006105"/>
    </source>
</evidence>
<keyword evidence="6" id="KW-0560">Oxidoreductase</keyword>
<feature type="domain" description="FAD-binding FR-type" evidence="9">
    <location>
        <begin position="1"/>
        <end position="99"/>
    </location>
</feature>
<proteinExistence type="inferred from homology"/>
<dbReference type="GO" id="GO:0005739">
    <property type="term" value="C:mitochondrion"/>
    <property type="evidence" value="ECO:0007669"/>
    <property type="project" value="TreeGrafter"/>
</dbReference>